<dbReference type="InterPro" id="IPR011545">
    <property type="entry name" value="DEAD/DEAH_box_helicase_dom"/>
</dbReference>
<dbReference type="GO" id="GO:0009378">
    <property type="term" value="F:four-way junction helicase activity"/>
    <property type="evidence" value="ECO:0007669"/>
    <property type="project" value="TreeGrafter"/>
</dbReference>
<evidence type="ECO:0000259" key="8">
    <source>
        <dbReference type="PROSITE" id="PS51192"/>
    </source>
</evidence>
<dbReference type="EMBL" id="MKIR01000012">
    <property type="protein sequence ID" value="OFI49355.1"/>
    <property type="molecule type" value="Genomic_DNA"/>
</dbReference>
<sequence length="1099" mass="127967">MMKDKIQSIINEKGKIIIVLKGFEIDKLPKNNKYFSFSTKYYDKVNLDIIKNNAIQDIIKNQNFEEEYRWMTAEEYQLFRQYSNMSGFPVVILENNLYNKQFPYQNTLSNIENIYHDLYYNEDSELSSEQERILENVSYFYGQIDYSKFSGSYFVTYHQFENDTQIYYLYENIPIAVEFSEATPIDNIERIELSENEIPFLDLESSILNGLSKQNIIFVLSESSDYIPNHYLERLNILNNFTDVNFYFSRLSIERQFIKNKIIYEKILKDIYGYDNFKDIAFYKNIENQSKETIDISQAQIIDDIVIQAEKAMCGDPFRDVYITASTGAGKSVMFQIPALYLATKYNDDKPLTLVISPLIGLMNDQVDSMRKKGIDSSATINGNTPPYEKEKILQKVNNQEIDVLYLSPETLQARSDIKMVIGNRKIGIVIIDEAHIVTTWGKSFRADYWYLGIYLAKLRKEYKFPIVTFTATAIYGGKEDMYLDTRNSLNMISPISYFGEVRRKDILMKVRSSEKDLDLEGRDYRKTKNTLALKHLKYAYKKKQKSLLYFPTVSLLNNFYDFIVQNDHVISEVTGKYYGTLSKEEKDEVLIEFKSGDLQFVLATKAFGMGIDIPDITNVYHYAPTGNVVDYIQEIGRAARDNSRVPYGFGMIDFLARDFNEVKQLHGMSAIKKTQIIEVMRKVLSIYKQSGNSRNLIISPEDFKYIFVQNKRDEDSLDNKVKTVLLMIEKDFSSPNKLGYSPFVARPRSLFGNDMIFVNPELENKFLSSNLSKYFIKQYDLMSNIYSSVYQVNLSGIWESYYKNMSYPSFKHSLFTSEEQKKLKHAKLFEKFTYASGIEIILKNGIAIDDILSEYKKILSSFEQFINEYKLTGKQFTVTDLGNHFMRSLKISDKFKARAFAQTIINSAFEFGKIKEIKFISERINSIENNPRYSIHQDGDIYSKFILRSVLSSLKPDTNFVIEKHRITLFHIRSNPHSQEIDSKITALGIGEARGLLDFLVIGGNNPQIYIRMNSISPLEKAIKQGDFYQNGILKDVQLKHYISVEMLKFLFKKSQPETTIREKILNYSDWFWNNIENYFMGILPNEVLDSLSKTNKK</sequence>
<name>A0A1E8GM78_9LACT</name>
<gene>
    <name evidence="10" type="ORF">BG261_01880</name>
</gene>
<keyword evidence="10" id="KW-0378">Hydrolase</keyword>
<dbReference type="STRING" id="1859473.BG261_01880"/>
<keyword evidence="11" id="KW-1185">Reference proteome</keyword>
<dbReference type="PROSITE" id="PS51192">
    <property type="entry name" value="HELICASE_ATP_BIND_1"/>
    <property type="match status" value="1"/>
</dbReference>
<evidence type="ECO:0000259" key="9">
    <source>
        <dbReference type="PROSITE" id="PS51194"/>
    </source>
</evidence>
<comment type="similarity">
    <text evidence="1">Belongs to the helicase family. RecQ subfamily.</text>
</comment>
<dbReference type="Proteomes" id="UP000178622">
    <property type="component" value="Unassembled WGS sequence"/>
</dbReference>
<dbReference type="EC" id="5.6.2.4" evidence="7"/>
<keyword evidence="2" id="KW-0547">Nucleotide-binding</keyword>
<feature type="domain" description="Helicase C-terminal" evidence="9">
    <location>
        <begin position="533"/>
        <end position="688"/>
    </location>
</feature>
<dbReference type="GO" id="GO:0005737">
    <property type="term" value="C:cytoplasm"/>
    <property type="evidence" value="ECO:0007669"/>
    <property type="project" value="TreeGrafter"/>
</dbReference>
<keyword evidence="5" id="KW-0413">Isomerase</keyword>
<evidence type="ECO:0000256" key="6">
    <source>
        <dbReference type="ARBA" id="ARBA00034617"/>
    </source>
</evidence>
<keyword evidence="3" id="KW-0067">ATP-binding</keyword>
<dbReference type="Gene3D" id="3.40.50.300">
    <property type="entry name" value="P-loop containing nucleotide triphosphate hydrolases"/>
    <property type="match status" value="2"/>
</dbReference>
<dbReference type="PANTHER" id="PTHR13710:SF105">
    <property type="entry name" value="ATP-DEPENDENT DNA HELICASE Q1"/>
    <property type="match status" value="1"/>
</dbReference>
<evidence type="ECO:0000256" key="2">
    <source>
        <dbReference type="ARBA" id="ARBA00022741"/>
    </source>
</evidence>
<dbReference type="GO" id="GO:0003677">
    <property type="term" value="F:DNA binding"/>
    <property type="evidence" value="ECO:0007669"/>
    <property type="project" value="UniProtKB-KW"/>
</dbReference>
<dbReference type="PROSITE" id="PS51194">
    <property type="entry name" value="HELICASE_CTER"/>
    <property type="match status" value="1"/>
</dbReference>
<protein>
    <recommendedName>
        <fullName evidence="7">DNA 3'-5' helicase</fullName>
        <ecNumber evidence="7">5.6.2.4</ecNumber>
    </recommendedName>
</protein>
<evidence type="ECO:0000256" key="1">
    <source>
        <dbReference type="ARBA" id="ARBA00005446"/>
    </source>
</evidence>
<comment type="catalytic activity">
    <reaction evidence="6">
        <text>Couples ATP hydrolysis with the unwinding of duplex DNA by translocating in the 3'-5' direction.</text>
        <dbReference type="EC" id="5.6.2.4"/>
    </reaction>
</comment>
<dbReference type="Pfam" id="PF00271">
    <property type="entry name" value="Helicase_C"/>
    <property type="match status" value="1"/>
</dbReference>
<accession>A0A1E8GM78</accession>
<organism evidence="10 11">
    <name type="scientific">Floricoccus tropicus</name>
    <dbReference type="NCBI Taxonomy" id="1859473"/>
    <lineage>
        <taxon>Bacteria</taxon>
        <taxon>Bacillati</taxon>
        <taxon>Bacillota</taxon>
        <taxon>Bacilli</taxon>
        <taxon>Lactobacillales</taxon>
        <taxon>Streptococcaceae</taxon>
        <taxon>Floricoccus</taxon>
    </lineage>
</organism>
<dbReference type="InterPro" id="IPR001650">
    <property type="entry name" value="Helicase_C-like"/>
</dbReference>
<keyword evidence="4" id="KW-0238">DNA-binding</keyword>
<dbReference type="CDD" id="cd17920">
    <property type="entry name" value="DEXHc_RecQ"/>
    <property type="match status" value="1"/>
</dbReference>
<evidence type="ECO:0000313" key="10">
    <source>
        <dbReference type="EMBL" id="OFI49355.1"/>
    </source>
</evidence>
<dbReference type="PANTHER" id="PTHR13710">
    <property type="entry name" value="DNA HELICASE RECQ FAMILY MEMBER"/>
    <property type="match status" value="1"/>
</dbReference>
<feature type="domain" description="Helicase ATP-binding" evidence="8">
    <location>
        <begin position="312"/>
        <end position="492"/>
    </location>
</feature>
<dbReference type="GO" id="GO:0005694">
    <property type="term" value="C:chromosome"/>
    <property type="evidence" value="ECO:0007669"/>
    <property type="project" value="TreeGrafter"/>
</dbReference>
<evidence type="ECO:0000256" key="7">
    <source>
        <dbReference type="ARBA" id="ARBA00034808"/>
    </source>
</evidence>
<dbReference type="GO" id="GO:0043138">
    <property type="term" value="F:3'-5' DNA helicase activity"/>
    <property type="evidence" value="ECO:0007669"/>
    <property type="project" value="UniProtKB-EC"/>
</dbReference>
<evidence type="ECO:0000256" key="4">
    <source>
        <dbReference type="ARBA" id="ARBA00023125"/>
    </source>
</evidence>
<dbReference type="Pfam" id="PF00270">
    <property type="entry name" value="DEAD"/>
    <property type="match status" value="1"/>
</dbReference>
<reference evidence="11" key="1">
    <citation type="submission" date="2016-09" db="EMBL/GenBank/DDBJ databases">
        <title>Draft genome sequence of a novel species of the family Streptococcaceae isolated from flowers.</title>
        <authorList>
            <person name="Chuah L.-O."/>
            <person name="Yap K.-P."/>
            <person name="Thong K.L."/>
            <person name="Liong M.T."/>
            <person name="Ahmad R."/>
            <person name="Rusul G."/>
        </authorList>
    </citation>
    <scope>NUCLEOTIDE SEQUENCE [LARGE SCALE GENOMIC DNA]</scope>
    <source>
        <strain evidence="11">DF1</strain>
    </source>
</reference>
<keyword evidence="10" id="KW-0347">Helicase</keyword>
<evidence type="ECO:0000256" key="5">
    <source>
        <dbReference type="ARBA" id="ARBA00023235"/>
    </source>
</evidence>
<dbReference type="InterPro" id="IPR014001">
    <property type="entry name" value="Helicase_ATP-bd"/>
</dbReference>
<dbReference type="SMART" id="SM00487">
    <property type="entry name" value="DEXDc"/>
    <property type="match status" value="1"/>
</dbReference>
<dbReference type="GO" id="GO:0006281">
    <property type="term" value="P:DNA repair"/>
    <property type="evidence" value="ECO:0007669"/>
    <property type="project" value="TreeGrafter"/>
</dbReference>
<dbReference type="GO" id="GO:0005524">
    <property type="term" value="F:ATP binding"/>
    <property type="evidence" value="ECO:0007669"/>
    <property type="project" value="UniProtKB-KW"/>
</dbReference>
<evidence type="ECO:0000256" key="3">
    <source>
        <dbReference type="ARBA" id="ARBA00022840"/>
    </source>
</evidence>
<proteinExistence type="inferred from homology"/>
<dbReference type="GO" id="GO:0006310">
    <property type="term" value="P:DNA recombination"/>
    <property type="evidence" value="ECO:0007669"/>
    <property type="project" value="TreeGrafter"/>
</dbReference>
<evidence type="ECO:0000313" key="11">
    <source>
        <dbReference type="Proteomes" id="UP000178622"/>
    </source>
</evidence>
<dbReference type="SMART" id="SM00490">
    <property type="entry name" value="HELICc"/>
    <property type="match status" value="1"/>
</dbReference>
<dbReference type="AlphaFoldDB" id="A0A1E8GM78"/>
<dbReference type="InterPro" id="IPR027417">
    <property type="entry name" value="P-loop_NTPase"/>
</dbReference>
<dbReference type="OrthoDB" id="9763310at2"/>
<dbReference type="SUPFAM" id="SSF52540">
    <property type="entry name" value="P-loop containing nucleoside triphosphate hydrolases"/>
    <property type="match status" value="1"/>
</dbReference>
<comment type="caution">
    <text evidence="10">The sequence shown here is derived from an EMBL/GenBank/DDBJ whole genome shotgun (WGS) entry which is preliminary data.</text>
</comment>